<dbReference type="SUPFAM" id="SSF103473">
    <property type="entry name" value="MFS general substrate transporter"/>
    <property type="match status" value="1"/>
</dbReference>
<gene>
    <name evidence="6" type="ORF">PHAECO_LOCUS9204</name>
</gene>
<dbReference type="AlphaFoldDB" id="A0A9P0GRQ0"/>
<evidence type="ECO:0000256" key="4">
    <source>
        <dbReference type="ARBA" id="ARBA00023136"/>
    </source>
</evidence>
<feature type="transmembrane region" description="Helical" evidence="5">
    <location>
        <begin position="71"/>
        <end position="89"/>
    </location>
</feature>
<keyword evidence="7" id="KW-1185">Reference proteome</keyword>
<dbReference type="GO" id="GO:0097037">
    <property type="term" value="P:heme export"/>
    <property type="evidence" value="ECO:0007669"/>
    <property type="project" value="TreeGrafter"/>
</dbReference>
<dbReference type="Proteomes" id="UP001153737">
    <property type="component" value="Chromosome 5"/>
</dbReference>
<keyword evidence="2 5" id="KW-0812">Transmembrane</keyword>
<feature type="transmembrane region" description="Helical" evidence="5">
    <location>
        <begin position="346"/>
        <end position="369"/>
    </location>
</feature>
<comment type="subcellular location">
    <subcellularLocation>
        <location evidence="1">Membrane</location>
        <topology evidence="1">Multi-pass membrane protein</topology>
    </subcellularLocation>
</comment>
<dbReference type="Pfam" id="PF07690">
    <property type="entry name" value="MFS_1"/>
    <property type="match status" value="1"/>
</dbReference>
<protein>
    <submittedName>
        <fullName evidence="6">Uncharacterized protein</fullName>
    </submittedName>
</protein>
<dbReference type="GO" id="GO:0016020">
    <property type="term" value="C:membrane"/>
    <property type="evidence" value="ECO:0007669"/>
    <property type="project" value="UniProtKB-SubCell"/>
</dbReference>
<dbReference type="OrthoDB" id="422206at2759"/>
<evidence type="ECO:0000256" key="1">
    <source>
        <dbReference type="ARBA" id="ARBA00004141"/>
    </source>
</evidence>
<sequence>MKLHIMDTDMEEAKQKLNGEVIRLQKYRWVILFIFCSITVISVMQFLQFTIVANVMTKYYNVSSSAVHTTGTIFFVIYILLFLPVNYLIEKYSLRVTAIVSSTLTFIGILVKVFCCDPSRFFVVLIGQGICAFGQVYVTSIPSKLSATWFGPNEVSTACAIAVMCIQVGVSIGAVFPPFLILKDDTIDDIGNSLQRMLIFNAVVAGVVLVIVILFFKAKPDYPPSKSQLKLISEYQPSLSNASRKLCRNNDFLFLLFAVGMSYGIYNSLGVVFNTIYIEYFPNGEFDLGITTILSIISGGCIGSILFGYLLDKTHQFKRLSLAVFSLACLCFVFEVYSLYVRCRTATFITLPLFEFFIAPIYIIGIEFISEVTYPVPESTSCSALNATIYVFAIGSTLAIEGLTHSVGYLLTLSVILCAFVMCALSLVFVSSNFRRTKANMLIQEINS</sequence>
<evidence type="ECO:0000256" key="3">
    <source>
        <dbReference type="ARBA" id="ARBA00022989"/>
    </source>
</evidence>
<feature type="transmembrane region" description="Helical" evidence="5">
    <location>
        <begin position="29"/>
        <end position="51"/>
    </location>
</feature>
<accession>A0A9P0GRQ0</accession>
<evidence type="ECO:0000256" key="5">
    <source>
        <dbReference type="SAM" id="Phobius"/>
    </source>
</evidence>
<feature type="transmembrane region" description="Helical" evidence="5">
    <location>
        <begin position="381"/>
        <end position="400"/>
    </location>
</feature>
<dbReference type="GO" id="GO:0015232">
    <property type="term" value="F:heme transmembrane transporter activity"/>
    <property type="evidence" value="ECO:0007669"/>
    <property type="project" value="TreeGrafter"/>
</dbReference>
<feature type="transmembrane region" description="Helical" evidence="5">
    <location>
        <begin position="120"/>
        <end position="138"/>
    </location>
</feature>
<keyword evidence="3 5" id="KW-1133">Transmembrane helix</keyword>
<feature type="transmembrane region" description="Helical" evidence="5">
    <location>
        <begin position="194"/>
        <end position="216"/>
    </location>
</feature>
<evidence type="ECO:0000313" key="7">
    <source>
        <dbReference type="Proteomes" id="UP001153737"/>
    </source>
</evidence>
<dbReference type="GO" id="GO:0020037">
    <property type="term" value="F:heme binding"/>
    <property type="evidence" value="ECO:0007669"/>
    <property type="project" value="TreeGrafter"/>
</dbReference>
<dbReference type="PANTHER" id="PTHR10924">
    <property type="entry name" value="MAJOR FACILITATOR SUPERFAMILY PROTEIN-RELATED"/>
    <property type="match status" value="1"/>
</dbReference>
<name>A0A9P0GRQ0_PHACE</name>
<dbReference type="EMBL" id="OU896711">
    <property type="protein sequence ID" value="CAH1170462.1"/>
    <property type="molecule type" value="Genomic_DNA"/>
</dbReference>
<reference evidence="6" key="1">
    <citation type="submission" date="2022-01" db="EMBL/GenBank/DDBJ databases">
        <authorList>
            <person name="King R."/>
        </authorList>
    </citation>
    <scope>NUCLEOTIDE SEQUENCE</scope>
</reference>
<reference evidence="6" key="2">
    <citation type="submission" date="2022-10" db="EMBL/GenBank/DDBJ databases">
        <authorList>
            <consortium name="ENA_rothamsted_submissions"/>
            <consortium name="culmorum"/>
            <person name="King R."/>
        </authorList>
    </citation>
    <scope>NUCLEOTIDE SEQUENCE</scope>
</reference>
<dbReference type="InterPro" id="IPR011701">
    <property type="entry name" value="MFS"/>
</dbReference>
<organism evidence="6 7">
    <name type="scientific">Phaedon cochleariae</name>
    <name type="common">Mustard beetle</name>
    <dbReference type="NCBI Taxonomy" id="80249"/>
    <lineage>
        <taxon>Eukaryota</taxon>
        <taxon>Metazoa</taxon>
        <taxon>Ecdysozoa</taxon>
        <taxon>Arthropoda</taxon>
        <taxon>Hexapoda</taxon>
        <taxon>Insecta</taxon>
        <taxon>Pterygota</taxon>
        <taxon>Neoptera</taxon>
        <taxon>Endopterygota</taxon>
        <taxon>Coleoptera</taxon>
        <taxon>Polyphaga</taxon>
        <taxon>Cucujiformia</taxon>
        <taxon>Chrysomeloidea</taxon>
        <taxon>Chrysomelidae</taxon>
        <taxon>Chrysomelinae</taxon>
        <taxon>Chrysomelini</taxon>
        <taxon>Phaedon</taxon>
    </lineage>
</organism>
<proteinExistence type="predicted"/>
<keyword evidence="4 5" id="KW-0472">Membrane</keyword>
<dbReference type="Gene3D" id="1.20.1250.20">
    <property type="entry name" value="MFS general substrate transporter like domains"/>
    <property type="match status" value="1"/>
</dbReference>
<feature type="transmembrane region" description="Helical" evidence="5">
    <location>
        <begin position="252"/>
        <end position="278"/>
    </location>
</feature>
<dbReference type="InterPro" id="IPR036259">
    <property type="entry name" value="MFS_trans_sf"/>
</dbReference>
<feature type="transmembrane region" description="Helical" evidence="5">
    <location>
        <begin position="96"/>
        <end position="114"/>
    </location>
</feature>
<feature type="transmembrane region" description="Helical" evidence="5">
    <location>
        <begin position="322"/>
        <end position="340"/>
    </location>
</feature>
<dbReference type="PANTHER" id="PTHR10924:SF4">
    <property type="entry name" value="GH15861P"/>
    <property type="match status" value="1"/>
</dbReference>
<feature type="transmembrane region" description="Helical" evidence="5">
    <location>
        <begin position="159"/>
        <end position="182"/>
    </location>
</feature>
<evidence type="ECO:0000313" key="6">
    <source>
        <dbReference type="EMBL" id="CAH1170462.1"/>
    </source>
</evidence>
<evidence type="ECO:0000256" key="2">
    <source>
        <dbReference type="ARBA" id="ARBA00022692"/>
    </source>
</evidence>
<feature type="transmembrane region" description="Helical" evidence="5">
    <location>
        <begin position="290"/>
        <end position="310"/>
    </location>
</feature>
<dbReference type="InterPro" id="IPR049680">
    <property type="entry name" value="FLVCR1-2_SLC49-like"/>
</dbReference>
<feature type="transmembrane region" description="Helical" evidence="5">
    <location>
        <begin position="406"/>
        <end position="430"/>
    </location>
</feature>